<dbReference type="RefSeq" id="WP_170119419.1">
    <property type="nucleotide sequence ID" value="NZ_QGGL01000008.1"/>
</dbReference>
<dbReference type="PANTHER" id="PTHR43723">
    <property type="entry name" value="COBALT TRANSPORT PROTEIN CBIQ"/>
    <property type="match status" value="1"/>
</dbReference>
<protein>
    <submittedName>
        <fullName evidence="6">Energy-coupling factor transport system permease protein</fullName>
    </submittedName>
</protein>
<dbReference type="Proteomes" id="UP000245634">
    <property type="component" value="Unassembled WGS sequence"/>
</dbReference>
<feature type="transmembrane region" description="Helical" evidence="5">
    <location>
        <begin position="28"/>
        <end position="61"/>
    </location>
</feature>
<evidence type="ECO:0000256" key="1">
    <source>
        <dbReference type="ARBA" id="ARBA00004141"/>
    </source>
</evidence>
<organism evidence="6 7">
    <name type="scientific">Tumebacillus permanentifrigoris</name>
    <dbReference type="NCBI Taxonomy" id="378543"/>
    <lineage>
        <taxon>Bacteria</taxon>
        <taxon>Bacillati</taxon>
        <taxon>Bacillota</taxon>
        <taxon>Bacilli</taxon>
        <taxon>Bacillales</taxon>
        <taxon>Alicyclobacillaceae</taxon>
        <taxon>Tumebacillus</taxon>
    </lineage>
</organism>
<accession>A0A316D9Y1</accession>
<reference evidence="6 7" key="1">
    <citation type="submission" date="2018-05" db="EMBL/GenBank/DDBJ databases">
        <title>Genomic Encyclopedia of Type Strains, Phase IV (KMG-IV): sequencing the most valuable type-strain genomes for metagenomic binning, comparative biology and taxonomic classification.</title>
        <authorList>
            <person name="Goeker M."/>
        </authorList>
    </citation>
    <scope>NUCLEOTIDE SEQUENCE [LARGE SCALE GENOMIC DNA]</scope>
    <source>
        <strain evidence="6 7">DSM 18773</strain>
    </source>
</reference>
<dbReference type="AlphaFoldDB" id="A0A316D9Y1"/>
<dbReference type="Pfam" id="PF02361">
    <property type="entry name" value="CbiQ"/>
    <property type="match status" value="1"/>
</dbReference>
<sequence length="263" mass="29347">MSDLYTAGQVPSSYASSLVVRVNPSVKLGLHLLCMLVFIFVHDPVTSCGLMLIPMVLALTAARIPVWTFVKRMAPFLLLFISTTWILSAYGKGETVLWHGGWVTITQEGLVKGLNIGLRMLGFVAYGALFAMTTEVTLLALSLMQQCKLPPKFGYALLAGFRFLPMFKEEYEQIKSAHRVRGVARVPGLRGKLETFTRYTIPLLAQGIRKAERVAIALEARGFDGTHNRTFYRELRVGANDAIYFSLLLSLHLLVYLVLTKFI</sequence>
<proteinExistence type="predicted"/>
<keyword evidence="3 5" id="KW-1133">Transmembrane helix</keyword>
<dbReference type="InterPro" id="IPR003339">
    <property type="entry name" value="ABC/ECF_trnsptr_transmembrane"/>
</dbReference>
<feature type="transmembrane region" description="Helical" evidence="5">
    <location>
        <begin position="123"/>
        <end position="143"/>
    </location>
</feature>
<evidence type="ECO:0000256" key="4">
    <source>
        <dbReference type="ARBA" id="ARBA00023136"/>
    </source>
</evidence>
<evidence type="ECO:0000313" key="6">
    <source>
        <dbReference type="EMBL" id="PWK13158.1"/>
    </source>
</evidence>
<comment type="caution">
    <text evidence="6">The sequence shown here is derived from an EMBL/GenBank/DDBJ whole genome shotgun (WGS) entry which is preliminary data.</text>
</comment>
<keyword evidence="2 5" id="KW-0812">Transmembrane</keyword>
<evidence type="ECO:0000256" key="2">
    <source>
        <dbReference type="ARBA" id="ARBA00022692"/>
    </source>
</evidence>
<keyword evidence="4 5" id="KW-0472">Membrane</keyword>
<dbReference type="CDD" id="cd16914">
    <property type="entry name" value="EcfT"/>
    <property type="match status" value="1"/>
</dbReference>
<dbReference type="PANTHER" id="PTHR43723:SF1">
    <property type="entry name" value="COBALT TRANSPORT PROTEIN CBIQ"/>
    <property type="match status" value="1"/>
</dbReference>
<dbReference type="EMBL" id="QGGL01000008">
    <property type="protein sequence ID" value="PWK13158.1"/>
    <property type="molecule type" value="Genomic_DNA"/>
</dbReference>
<dbReference type="GO" id="GO:0043190">
    <property type="term" value="C:ATP-binding cassette (ABC) transporter complex"/>
    <property type="evidence" value="ECO:0007669"/>
    <property type="project" value="TreeGrafter"/>
</dbReference>
<name>A0A316D9Y1_9BACL</name>
<evidence type="ECO:0000313" key="7">
    <source>
        <dbReference type="Proteomes" id="UP000245634"/>
    </source>
</evidence>
<dbReference type="GO" id="GO:0006824">
    <property type="term" value="P:cobalt ion transport"/>
    <property type="evidence" value="ECO:0007669"/>
    <property type="project" value="TreeGrafter"/>
</dbReference>
<evidence type="ECO:0000256" key="3">
    <source>
        <dbReference type="ARBA" id="ARBA00022989"/>
    </source>
</evidence>
<keyword evidence="7" id="KW-1185">Reference proteome</keyword>
<evidence type="ECO:0000256" key="5">
    <source>
        <dbReference type="SAM" id="Phobius"/>
    </source>
</evidence>
<dbReference type="InterPro" id="IPR052770">
    <property type="entry name" value="Cobalt_transport_CbiQ"/>
</dbReference>
<comment type="subcellular location">
    <subcellularLocation>
        <location evidence="1">Membrane</location>
        <topology evidence="1">Multi-pass membrane protein</topology>
    </subcellularLocation>
</comment>
<gene>
    <name evidence="6" type="ORF">C7459_108179</name>
</gene>
<feature type="transmembrane region" description="Helical" evidence="5">
    <location>
        <begin position="242"/>
        <end position="259"/>
    </location>
</feature>
<feature type="transmembrane region" description="Helical" evidence="5">
    <location>
        <begin position="73"/>
        <end position="91"/>
    </location>
</feature>